<feature type="compositionally biased region" description="Basic and acidic residues" evidence="1">
    <location>
        <begin position="50"/>
        <end position="67"/>
    </location>
</feature>
<feature type="region of interest" description="Disordered" evidence="1">
    <location>
        <begin position="46"/>
        <end position="95"/>
    </location>
</feature>
<proteinExistence type="predicted"/>
<evidence type="ECO:0000256" key="1">
    <source>
        <dbReference type="SAM" id="MobiDB-lite"/>
    </source>
</evidence>
<evidence type="ECO:0000313" key="2">
    <source>
        <dbReference type="EMBL" id="JAE26712.1"/>
    </source>
</evidence>
<organism evidence="2">
    <name type="scientific">Arundo donax</name>
    <name type="common">Giant reed</name>
    <name type="synonym">Donax arundinaceus</name>
    <dbReference type="NCBI Taxonomy" id="35708"/>
    <lineage>
        <taxon>Eukaryota</taxon>
        <taxon>Viridiplantae</taxon>
        <taxon>Streptophyta</taxon>
        <taxon>Embryophyta</taxon>
        <taxon>Tracheophyta</taxon>
        <taxon>Spermatophyta</taxon>
        <taxon>Magnoliopsida</taxon>
        <taxon>Liliopsida</taxon>
        <taxon>Poales</taxon>
        <taxon>Poaceae</taxon>
        <taxon>PACMAD clade</taxon>
        <taxon>Arundinoideae</taxon>
        <taxon>Arundineae</taxon>
        <taxon>Arundo</taxon>
    </lineage>
</organism>
<name>A0A0A9GQI8_ARUDO</name>
<dbReference type="EMBL" id="GBRH01171184">
    <property type="protein sequence ID" value="JAE26712.1"/>
    <property type="molecule type" value="Transcribed_RNA"/>
</dbReference>
<dbReference type="AlphaFoldDB" id="A0A0A9GQI8"/>
<protein>
    <submittedName>
        <fullName evidence="2">Umc2266</fullName>
    </submittedName>
</protein>
<reference evidence="2" key="2">
    <citation type="journal article" date="2015" name="Data Brief">
        <title>Shoot transcriptome of the giant reed, Arundo donax.</title>
        <authorList>
            <person name="Barrero R.A."/>
            <person name="Guerrero F.D."/>
            <person name="Moolhuijzen P."/>
            <person name="Goolsby J.A."/>
            <person name="Tidwell J."/>
            <person name="Bellgard S.E."/>
            <person name="Bellgard M.I."/>
        </authorList>
    </citation>
    <scope>NUCLEOTIDE SEQUENCE</scope>
    <source>
        <tissue evidence="2">Shoot tissue taken approximately 20 cm above the soil surface</tissue>
    </source>
</reference>
<reference evidence="2" key="1">
    <citation type="submission" date="2014-09" db="EMBL/GenBank/DDBJ databases">
        <authorList>
            <person name="Magalhaes I.L.F."/>
            <person name="Oliveira U."/>
            <person name="Santos F.R."/>
            <person name="Vidigal T.H.D.A."/>
            <person name="Brescovit A.D."/>
            <person name="Santos A.J."/>
        </authorList>
    </citation>
    <scope>NUCLEOTIDE SEQUENCE</scope>
    <source>
        <tissue evidence="2">Shoot tissue taken approximately 20 cm above the soil surface</tissue>
    </source>
</reference>
<sequence>MSLGRRVTTYFSPPAWRAKARNALPLRSFRKNLGSVALATAVTSPTSRPAVDRKVMTRRGRSSEKAVRSRATRGYTASRTAALSGPPASSATRRK</sequence>
<accession>A0A0A9GQI8</accession>
<feature type="compositionally biased region" description="Polar residues" evidence="1">
    <location>
        <begin position="75"/>
        <end position="95"/>
    </location>
</feature>